<dbReference type="STRING" id="1802202.A2730_02745"/>
<feature type="domain" description="Cytidyltransferase-like" evidence="3">
    <location>
        <begin position="17"/>
        <end position="150"/>
    </location>
</feature>
<dbReference type="PANTHER" id="PTHR43793">
    <property type="entry name" value="FAD SYNTHASE"/>
    <property type="match status" value="1"/>
</dbReference>
<accession>A0A1G2HRR5</accession>
<comment type="caution">
    <text evidence="4">The sequence shown here is derived from an EMBL/GenBank/DDBJ whole genome shotgun (WGS) entry which is preliminary data.</text>
</comment>
<dbReference type="Gene3D" id="3.40.50.620">
    <property type="entry name" value="HUPs"/>
    <property type="match status" value="1"/>
</dbReference>
<reference evidence="4 5" key="1">
    <citation type="journal article" date="2016" name="Nat. Commun.">
        <title>Thousands of microbial genomes shed light on interconnected biogeochemical processes in an aquifer system.</title>
        <authorList>
            <person name="Anantharaman K."/>
            <person name="Brown C.T."/>
            <person name="Hug L.A."/>
            <person name="Sharon I."/>
            <person name="Castelle C.J."/>
            <person name="Probst A.J."/>
            <person name="Thomas B.C."/>
            <person name="Singh A."/>
            <person name="Wilkins M.J."/>
            <person name="Karaoz U."/>
            <person name="Brodie E.L."/>
            <person name="Williams K.H."/>
            <person name="Hubbard S.S."/>
            <person name="Banfield J.F."/>
        </authorList>
    </citation>
    <scope>NUCLEOTIDE SEQUENCE [LARGE SCALE GENOMIC DNA]</scope>
</reference>
<sequence>MQKNPTSPRLRGTRVLVFGTFDGLHEGHLNFFKQAKEHGDYLIVVVGRDSTVEKLKGNPPKFYEQERLKAVQDSGLVDEARLGNQAPAGQKLDPYKVVEEVHPDVICLGYDQTFFADKLAEELPKRGLSHIKIERLNAFEPEKYHSSIINNK</sequence>
<dbReference type="InterPro" id="IPR014729">
    <property type="entry name" value="Rossmann-like_a/b/a_fold"/>
</dbReference>
<dbReference type="AlphaFoldDB" id="A0A1G2HRR5"/>
<dbReference type="InterPro" id="IPR004821">
    <property type="entry name" value="Cyt_trans-like"/>
</dbReference>
<protein>
    <recommendedName>
        <fullName evidence="3">Cytidyltransferase-like domain-containing protein</fullName>
    </recommendedName>
</protein>
<evidence type="ECO:0000313" key="5">
    <source>
        <dbReference type="Proteomes" id="UP000176855"/>
    </source>
</evidence>
<dbReference type="EMBL" id="MHOO01000004">
    <property type="protein sequence ID" value="OGZ64588.1"/>
    <property type="molecule type" value="Genomic_DNA"/>
</dbReference>
<dbReference type="Proteomes" id="UP000176855">
    <property type="component" value="Unassembled WGS sequence"/>
</dbReference>
<dbReference type="SUPFAM" id="SSF52374">
    <property type="entry name" value="Nucleotidylyl transferase"/>
    <property type="match status" value="1"/>
</dbReference>
<evidence type="ECO:0000256" key="1">
    <source>
        <dbReference type="ARBA" id="ARBA00022679"/>
    </source>
</evidence>
<organism evidence="4 5">
    <name type="scientific">Candidatus Staskawiczbacteria bacterium RIFCSPHIGHO2_01_FULL_39_25</name>
    <dbReference type="NCBI Taxonomy" id="1802202"/>
    <lineage>
        <taxon>Bacteria</taxon>
        <taxon>Candidatus Staskawicziibacteriota</taxon>
    </lineage>
</organism>
<evidence type="ECO:0000256" key="2">
    <source>
        <dbReference type="ARBA" id="ARBA00022695"/>
    </source>
</evidence>
<gene>
    <name evidence="4" type="ORF">A2730_02745</name>
</gene>
<evidence type="ECO:0000313" key="4">
    <source>
        <dbReference type="EMBL" id="OGZ64588.1"/>
    </source>
</evidence>
<dbReference type="InterPro" id="IPR050385">
    <property type="entry name" value="Archaeal_FAD_synthase"/>
</dbReference>
<dbReference type="GO" id="GO:0016779">
    <property type="term" value="F:nucleotidyltransferase activity"/>
    <property type="evidence" value="ECO:0007669"/>
    <property type="project" value="UniProtKB-KW"/>
</dbReference>
<keyword evidence="1" id="KW-0808">Transferase</keyword>
<dbReference type="NCBIfam" id="TIGR00125">
    <property type="entry name" value="cyt_tran_rel"/>
    <property type="match status" value="1"/>
</dbReference>
<dbReference type="Pfam" id="PF01467">
    <property type="entry name" value="CTP_transf_like"/>
    <property type="match status" value="1"/>
</dbReference>
<name>A0A1G2HRR5_9BACT</name>
<proteinExistence type="predicted"/>
<keyword evidence="2" id="KW-0548">Nucleotidyltransferase</keyword>
<dbReference type="PANTHER" id="PTHR43793:SF1">
    <property type="entry name" value="FAD SYNTHASE"/>
    <property type="match status" value="1"/>
</dbReference>
<evidence type="ECO:0000259" key="3">
    <source>
        <dbReference type="Pfam" id="PF01467"/>
    </source>
</evidence>